<dbReference type="Proteomes" id="UP000309848">
    <property type="component" value="Unassembled WGS sequence"/>
</dbReference>
<reference evidence="10 11" key="1">
    <citation type="submission" date="2019-04" db="EMBL/GenBank/DDBJ databases">
        <title>Sphingomonas psychrotolerans sp. nov., isolated from soil in the Tianshan Mountains, Xinjiang, China.</title>
        <authorList>
            <person name="Luo Y."/>
            <person name="Sheng H."/>
        </authorList>
    </citation>
    <scope>NUCLEOTIDE SEQUENCE [LARGE SCALE GENOMIC DNA]</scope>
    <source>
        <strain evidence="10 11">KIS18-15</strain>
    </source>
</reference>
<comment type="caution">
    <text evidence="10">The sequence shown here is derived from an EMBL/GenBank/DDBJ whole genome shotgun (WGS) entry which is preliminary data.</text>
</comment>
<keyword evidence="4 8" id="KW-0812">Transmembrane</keyword>
<keyword evidence="6 8" id="KW-0472">Membrane</keyword>
<sequence length="442" mass="49140">MTSTTETERRAPSPISAHALERRNHSGRDFIKRKRYQILLGALFAIAMPLIASQVISGVGINESTQYNTAIGGIVALIAGYVGFRRLHVFPGLTSGGYIIPAFSVTYGLLAIVLIMARLDYSRLQLLTSYVLTIGFFTYIHLKFVVRRPVILGVVPNGSLGTLPTFDRVIWHVVPSPDAPTPRFEGVVVDLHAEHGDAWSSRIAAFALEGTPVYHVKQAIEQLSGRVEIEHLSENTLGALNPNDLYLKVKGAFDMMMALIALAFLSPLLITVAILIRLDSPGPALFKQQRTGFRAKPFTVYKFRTMHQSAATPNDERHSAITQDGDPRITRAGALLRRTRLDELPQLLNILKGEMSMIGPRPEAVALTKWYEKEIPFYHYRHIIKPGISGWAQVNQGHVSDVNDVREKLNLDFYYVKNFSAWLDILIVLKTIRTMASGSGAK</sequence>
<evidence type="ECO:0000256" key="5">
    <source>
        <dbReference type="ARBA" id="ARBA00022989"/>
    </source>
</evidence>
<feature type="domain" description="Bacterial sugar transferase" evidence="9">
    <location>
        <begin position="250"/>
        <end position="435"/>
    </location>
</feature>
<keyword evidence="11" id="KW-1185">Reference proteome</keyword>
<gene>
    <name evidence="10" type="ORF">E5A74_04745</name>
</gene>
<evidence type="ECO:0000256" key="7">
    <source>
        <dbReference type="ARBA" id="ARBA00023169"/>
    </source>
</evidence>
<evidence type="ECO:0000256" key="6">
    <source>
        <dbReference type="ARBA" id="ARBA00023136"/>
    </source>
</evidence>
<dbReference type="GO" id="GO:0016020">
    <property type="term" value="C:membrane"/>
    <property type="evidence" value="ECO:0007669"/>
    <property type="project" value="UniProtKB-SubCell"/>
</dbReference>
<dbReference type="NCBIfam" id="TIGR03025">
    <property type="entry name" value="EPS_sugtrans"/>
    <property type="match status" value="1"/>
</dbReference>
<dbReference type="InterPro" id="IPR003362">
    <property type="entry name" value="Bact_transf"/>
</dbReference>
<dbReference type="GO" id="GO:0000271">
    <property type="term" value="P:polysaccharide biosynthetic process"/>
    <property type="evidence" value="ECO:0007669"/>
    <property type="project" value="UniProtKB-KW"/>
</dbReference>
<comment type="similarity">
    <text evidence="2">Belongs to the bacterial sugar transferase family.</text>
</comment>
<dbReference type="PANTHER" id="PTHR30576">
    <property type="entry name" value="COLANIC BIOSYNTHESIS UDP-GLUCOSE LIPID CARRIER TRANSFERASE"/>
    <property type="match status" value="1"/>
</dbReference>
<dbReference type="InterPro" id="IPR017475">
    <property type="entry name" value="EPS_sugar_tfrase"/>
</dbReference>
<comment type="subcellular location">
    <subcellularLocation>
        <location evidence="1">Membrane</location>
        <topology evidence="1">Multi-pass membrane protein</topology>
    </subcellularLocation>
</comment>
<evidence type="ECO:0000256" key="2">
    <source>
        <dbReference type="ARBA" id="ARBA00006464"/>
    </source>
</evidence>
<feature type="transmembrane region" description="Helical" evidence="8">
    <location>
        <begin position="96"/>
        <end position="117"/>
    </location>
</feature>
<dbReference type="RefSeq" id="WP_135983070.1">
    <property type="nucleotide sequence ID" value="NZ_JAASQM010000001.1"/>
</dbReference>
<keyword evidence="5 8" id="KW-1133">Transmembrane helix</keyword>
<feature type="transmembrane region" description="Helical" evidence="8">
    <location>
        <begin position="38"/>
        <end position="61"/>
    </location>
</feature>
<evidence type="ECO:0000313" key="10">
    <source>
        <dbReference type="EMBL" id="TGX46458.1"/>
    </source>
</evidence>
<organism evidence="10 11">
    <name type="scientific">Sphingomonas naasensis</name>
    <dbReference type="NCBI Taxonomy" id="1344951"/>
    <lineage>
        <taxon>Bacteria</taxon>
        <taxon>Pseudomonadati</taxon>
        <taxon>Pseudomonadota</taxon>
        <taxon>Alphaproteobacteria</taxon>
        <taxon>Sphingomonadales</taxon>
        <taxon>Sphingomonadaceae</taxon>
        <taxon>Sphingomonas</taxon>
    </lineage>
</organism>
<feature type="transmembrane region" description="Helical" evidence="8">
    <location>
        <begin position="256"/>
        <end position="278"/>
    </location>
</feature>
<keyword evidence="7" id="KW-0270">Exopolysaccharide synthesis</keyword>
<feature type="transmembrane region" description="Helical" evidence="8">
    <location>
        <begin position="67"/>
        <end position="84"/>
    </location>
</feature>
<evidence type="ECO:0000256" key="8">
    <source>
        <dbReference type="SAM" id="Phobius"/>
    </source>
</evidence>
<protein>
    <submittedName>
        <fullName evidence="10">Exopolysaccharide biosynthesis polyprenyl glycosylphosphotransferase</fullName>
    </submittedName>
</protein>
<evidence type="ECO:0000313" key="11">
    <source>
        <dbReference type="Proteomes" id="UP000309848"/>
    </source>
</evidence>
<evidence type="ECO:0000256" key="1">
    <source>
        <dbReference type="ARBA" id="ARBA00004141"/>
    </source>
</evidence>
<proteinExistence type="inferred from homology"/>
<dbReference type="Pfam" id="PF02397">
    <property type="entry name" value="Bac_transf"/>
    <property type="match status" value="1"/>
</dbReference>
<dbReference type="GO" id="GO:0016780">
    <property type="term" value="F:phosphotransferase activity, for other substituted phosphate groups"/>
    <property type="evidence" value="ECO:0007669"/>
    <property type="project" value="TreeGrafter"/>
</dbReference>
<dbReference type="EMBL" id="SRXU01000001">
    <property type="protein sequence ID" value="TGX46458.1"/>
    <property type="molecule type" value="Genomic_DNA"/>
</dbReference>
<evidence type="ECO:0000256" key="4">
    <source>
        <dbReference type="ARBA" id="ARBA00022692"/>
    </source>
</evidence>
<keyword evidence="3 10" id="KW-0808">Transferase</keyword>
<dbReference type="PANTHER" id="PTHR30576:SF0">
    <property type="entry name" value="UNDECAPRENYL-PHOSPHATE N-ACETYLGALACTOSAMINYL 1-PHOSPHATE TRANSFERASE-RELATED"/>
    <property type="match status" value="1"/>
</dbReference>
<evidence type="ECO:0000256" key="3">
    <source>
        <dbReference type="ARBA" id="ARBA00022679"/>
    </source>
</evidence>
<dbReference type="AlphaFoldDB" id="A0A4S1WSR3"/>
<name>A0A4S1WSR3_9SPHN</name>
<evidence type="ECO:0000259" key="9">
    <source>
        <dbReference type="Pfam" id="PF02397"/>
    </source>
</evidence>
<accession>A0A4S1WSR3</accession>
<dbReference type="OrthoDB" id="9808602at2"/>
<feature type="transmembrane region" description="Helical" evidence="8">
    <location>
        <begin position="123"/>
        <end position="142"/>
    </location>
</feature>